<proteinExistence type="predicted"/>
<dbReference type="AlphaFoldDB" id="A0A284QNA2"/>
<evidence type="ECO:0000313" key="2">
    <source>
        <dbReference type="Proteomes" id="UP000219338"/>
    </source>
</evidence>
<keyword evidence="2" id="KW-1185">Reference proteome</keyword>
<name>A0A284QNA2_ARMOS</name>
<organism evidence="1 2">
    <name type="scientific">Armillaria ostoyae</name>
    <name type="common">Armillaria root rot fungus</name>
    <dbReference type="NCBI Taxonomy" id="47428"/>
    <lineage>
        <taxon>Eukaryota</taxon>
        <taxon>Fungi</taxon>
        <taxon>Dikarya</taxon>
        <taxon>Basidiomycota</taxon>
        <taxon>Agaricomycotina</taxon>
        <taxon>Agaricomycetes</taxon>
        <taxon>Agaricomycetidae</taxon>
        <taxon>Agaricales</taxon>
        <taxon>Marasmiineae</taxon>
        <taxon>Physalacriaceae</taxon>
        <taxon>Armillaria</taxon>
    </lineage>
</organism>
<gene>
    <name evidence="1" type="ORF">ARMOST_01201</name>
</gene>
<sequence length="73" mass="8193">MRLLWLPSGNLFFGRSVALDSDTELKIYPGNLICPQVPMITQGSTILKRCRLLFDFRLLASHDDGPSKISKSI</sequence>
<reference evidence="2" key="1">
    <citation type="journal article" date="2017" name="Nat. Ecol. Evol.">
        <title>Genome expansion and lineage-specific genetic innovations in the forest pathogenic fungi Armillaria.</title>
        <authorList>
            <person name="Sipos G."/>
            <person name="Prasanna A.N."/>
            <person name="Walter M.C."/>
            <person name="O'Connor E."/>
            <person name="Balint B."/>
            <person name="Krizsan K."/>
            <person name="Kiss B."/>
            <person name="Hess J."/>
            <person name="Varga T."/>
            <person name="Slot J."/>
            <person name="Riley R."/>
            <person name="Boka B."/>
            <person name="Rigling D."/>
            <person name="Barry K."/>
            <person name="Lee J."/>
            <person name="Mihaltcheva S."/>
            <person name="LaButti K."/>
            <person name="Lipzen A."/>
            <person name="Waldron R."/>
            <person name="Moloney N.M."/>
            <person name="Sperisen C."/>
            <person name="Kredics L."/>
            <person name="Vagvoelgyi C."/>
            <person name="Patrignani A."/>
            <person name="Fitzpatrick D."/>
            <person name="Nagy I."/>
            <person name="Doyle S."/>
            <person name="Anderson J.B."/>
            <person name="Grigoriev I.V."/>
            <person name="Gueldener U."/>
            <person name="Muensterkoetter M."/>
            <person name="Nagy L.G."/>
        </authorList>
    </citation>
    <scope>NUCLEOTIDE SEQUENCE [LARGE SCALE GENOMIC DNA]</scope>
    <source>
        <strain evidence="2">C18/9</strain>
    </source>
</reference>
<dbReference type="Proteomes" id="UP000219338">
    <property type="component" value="Unassembled WGS sequence"/>
</dbReference>
<accession>A0A284QNA2</accession>
<evidence type="ECO:0000313" key="1">
    <source>
        <dbReference type="EMBL" id="SJK97945.1"/>
    </source>
</evidence>
<protein>
    <submittedName>
        <fullName evidence="1">Uncharacterized protein</fullName>
    </submittedName>
</protein>
<dbReference type="EMBL" id="FUEG01000001">
    <property type="protein sequence ID" value="SJK97945.1"/>
    <property type="molecule type" value="Genomic_DNA"/>
</dbReference>